<dbReference type="EMBL" id="KM236240">
    <property type="protein sequence ID" value="AIX12244.1"/>
    <property type="molecule type" value="Genomic_DNA"/>
</dbReference>
<organism evidence="1 2">
    <name type="scientific">Citrobacter phage Moon</name>
    <dbReference type="NCBI Taxonomy" id="1540095"/>
    <lineage>
        <taxon>Viruses</taxon>
        <taxon>Duplodnaviria</taxon>
        <taxon>Heunggongvirae</taxon>
        <taxon>Uroviricota</taxon>
        <taxon>Caudoviricetes</taxon>
        <taxon>Pantevenvirales</taxon>
        <taxon>Straboviridae</taxon>
        <taxon>Tevenvirinae</taxon>
        <taxon>Moonvirus</taxon>
        <taxon>Moonvirus moon</taxon>
    </lineage>
</organism>
<evidence type="ECO:0000313" key="2">
    <source>
        <dbReference type="Proteomes" id="UP000030323"/>
    </source>
</evidence>
<dbReference type="RefSeq" id="YP_009146706.1">
    <property type="nucleotide sequence ID" value="NC_027331.1"/>
</dbReference>
<reference evidence="1 2" key="1">
    <citation type="journal article" date="2015" name="Genome Announc.">
        <title>Complete Genome Sequence of Citrobacter freundii Myophage Moon.</title>
        <authorList>
            <person name="Edwards G.B."/>
            <person name="Luna A.J."/>
            <person name="Hernandez A.C."/>
            <person name="Kuty Everett G.F."/>
        </authorList>
    </citation>
    <scope>NUCLEOTIDE SEQUENCE [LARGE SCALE GENOMIC DNA]</scope>
</reference>
<keyword evidence="2" id="KW-1185">Reference proteome</keyword>
<evidence type="ECO:0000313" key="1">
    <source>
        <dbReference type="EMBL" id="AIX12244.1"/>
    </source>
</evidence>
<protein>
    <submittedName>
        <fullName evidence="1">Dital long tail fiber assembly protein</fullName>
    </submittedName>
</protein>
<proteinExistence type="predicted"/>
<dbReference type="GeneID" id="24721872"/>
<gene>
    <name evidence="1" type="ORF">CPT_Moon273</name>
</gene>
<dbReference type="Proteomes" id="UP000030323">
    <property type="component" value="Segment"/>
</dbReference>
<dbReference type="KEGG" id="vg:24721872"/>
<name>A0A0A0YPI2_9CAUD</name>
<accession>A0A0A0YPI2</accession>
<sequence length="196" mass="22566">MKIYHYYHDTKEYYREEEYVAAPGTGLPRYSTDQKPYETTDDFKNIFEDGKWVLKEDHRGKNVYHTQTGELFVVNGLGEINPILTFEKPNTPFDEFIDGKWVYSAEKEKNLRAEARAHEAEGTLDRLTHEKDIIEGLMKNGGASKIEIKHLKAIKKFIPLISRNMLIGADIPEAPVYPKVLDSKPISQKIKAFFGV</sequence>